<dbReference type="InterPro" id="IPR032808">
    <property type="entry name" value="DoxX"/>
</dbReference>
<gene>
    <name evidence="8" type="ORF">ACFO6Q_15230</name>
</gene>
<evidence type="ECO:0000256" key="2">
    <source>
        <dbReference type="ARBA" id="ARBA00006679"/>
    </source>
</evidence>
<comment type="similarity">
    <text evidence="2">Belongs to the DoxX family.</text>
</comment>
<dbReference type="InterPro" id="IPR051907">
    <property type="entry name" value="DoxX-like_oxidoreductase"/>
</dbReference>
<keyword evidence="6 7" id="KW-0472">Membrane</keyword>
<keyword evidence="5 7" id="KW-1133">Transmembrane helix</keyword>
<sequence>MIDGLIERNRDALILIARILLTALFVISGFGKLTDYTGTVNYLTYVGAPMPSVAAAVAIAMELLVGLALLVGFRVRTLALVLLLFVAGAAIIGHPFWTMEAAERALNQTQFLKNLSIMGGLLLLAITGAGRYALTRS</sequence>
<evidence type="ECO:0000256" key="6">
    <source>
        <dbReference type="ARBA" id="ARBA00023136"/>
    </source>
</evidence>
<evidence type="ECO:0000256" key="7">
    <source>
        <dbReference type="SAM" id="Phobius"/>
    </source>
</evidence>
<name>A0ABV9QYI7_9GAMM</name>
<dbReference type="PANTHER" id="PTHR33452:SF1">
    <property type="entry name" value="INNER MEMBRANE PROTEIN YPHA-RELATED"/>
    <property type="match status" value="1"/>
</dbReference>
<feature type="transmembrane region" description="Helical" evidence="7">
    <location>
        <begin position="12"/>
        <end position="30"/>
    </location>
</feature>
<organism evidence="8 9">
    <name type="scientific">Dokdonella ginsengisoli</name>
    <dbReference type="NCBI Taxonomy" id="363846"/>
    <lineage>
        <taxon>Bacteria</taxon>
        <taxon>Pseudomonadati</taxon>
        <taxon>Pseudomonadota</taxon>
        <taxon>Gammaproteobacteria</taxon>
        <taxon>Lysobacterales</taxon>
        <taxon>Rhodanobacteraceae</taxon>
        <taxon>Dokdonella</taxon>
    </lineage>
</organism>
<keyword evidence="9" id="KW-1185">Reference proteome</keyword>
<accession>A0ABV9QYI7</accession>
<evidence type="ECO:0000256" key="1">
    <source>
        <dbReference type="ARBA" id="ARBA00004651"/>
    </source>
</evidence>
<feature type="transmembrane region" description="Helical" evidence="7">
    <location>
        <begin position="50"/>
        <end position="71"/>
    </location>
</feature>
<reference evidence="9" key="1">
    <citation type="journal article" date="2019" name="Int. J. Syst. Evol. Microbiol.">
        <title>The Global Catalogue of Microorganisms (GCM) 10K type strain sequencing project: providing services to taxonomists for standard genome sequencing and annotation.</title>
        <authorList>
            <consortium name="The Broad Institute Genomics Platform"/>
            <consortium name="The Broad Institute Genome Sequencing Center for Infectious Disease"/>
            <person name="Wu L."/>
            <person name="Ma J."/>
        </authorList>
    </citation>
    <scope>NUCLEOTIDE SEQUENCE [LARGE SCALE GENOMIC DNA]</scope>
    <source>
        <strain evidence="9">CCUG 30340</strain>
    </source>
</reference>
<evidence type="ECO:0000313" key="8">
    <source>
        <dbReference type="EMBL" id="MFC4821684.1"/>
    </source>
</evidence>
<dbReference type="RefSeq" id="WP_380021957.1">
    <property type="nucleotide sequence ID" value="NZ_JBHSHD010000010.1"/>
</dbReference>
<dbReference type="Proteomes" id="UP001595886">
    <property type="component" value="Unassembled WGS sequence"/>
</dbReference>
<evidence type="ECO:0000313" key="9">
    <source>
        <dbReference type="Proteomes" id="UP001595886"/>
    </source>
</evidence>
<keyword evidence="3" id="KW-1003">Cell membrane</keyword>
<proteinExistence type="inferred from homology"/>
<comment type="caution">
    <text evidence="8">The sequence shown here is derived from an EMBL/GenBank/DDBJ whole genome shotgun (WGS) entry which is preliminary data.</text>
</comment>
<feature type="transmembrane region" description="Helical" evidence="7">
    <location>
        <begin position="117"/>
        <end position="134"/>
    </location>
</feature>
<dbReference type="EMBL" id="JBHSHD010000010">
    <property type="protein sequence ID" value="MFC4821684.1"/>
    <property type="molecule type" value="Genomic_DNA"/>
</dbReference>
<evidence type="ECO:0000256" key="4">
    <source>
        <dbReference type="ARBA" id="ARBA00022692"/>
    </source>
</evidence>
<comment type="subcellular location">
    <subcellularLocation>
        <location evidence="1">Cell membrane</location>
        <topology evidence="1">Multi-pass membrane protein</topology>
    </subcellularLocation>
</comment>
<dbReference type="PANTHER" id="PTHR33452">
    <property type="entry name" value="OXIDOREDUCTASE CATD-RELATED"/>
    <property type="match status" value="1"/>
</dbReference>
<evidence type="ECO:0000256" key="3">
    <source>
        <dbReference type="ARBA" id="ARBA00022475"/>
    </source>
</evidence>
<evidence type="ECO:0000256" key="5">
    <source>
        <dbReference type="ARBA" id="ARBA00022989"/>
    </source>
</evidence>
<dbReference type="Pfam" id="PF07681">
    <property type="entry name" value="DoxX"/>
    <property type="match status" value="1"/>
</dbReference>
<feature type="transmembrane region" description="Helical" evidence="7">
    <location>
        <begin position="78"/>
        <end position="97"/>
    </location>
</feature>
<keyword evidence="4 7" id="KW-0812">Transmembrane</keyword>
<protein>
    <submittedName>
        <fullName evidence="8">DoxX family protein</fullName>
    </submittedName>
</protein>